<gene>
    <name evidence="1" type="ORF">F7725_015102</name>
</gene>
<keyword evidence="2" id="KW-1185">Reference proteome</keyword>
<reference evidence="1 2" key="1">
    <citation type="submission" date="2020-03" db="EMBL/GenBank/DDBJ databases">
        <title>Dissostichus mawsoni Genome sequencing and assembly.</title>
        <authorList>
            <person name="Park H."/>
        </authorList>
    </citation>
    <scope>NUCLEOTIDE SEQUENCE [LARGE SCALE GENOMIC DNA]</scope>
    <source>
        <strain evidence="1">DM0001</strain>
        <tissue evidence="1">Muscle</tissue>
    </source>
</reference>
<evidence type="ECO:0000313" key="1">
    <source>
        <dbReference type="EMBL" id="KAF3848605.1"/>
    </source>
</evidence>
<sequence length="92" mass="10456">MKNNGFIFSDSGNGLLAHVHVVLQRYEVKLRHIHRTTPGEQPLSFLSCLHKLYFLITREKQDVLKACFQIDLQFLRTAAGGGLMGMWGLWGV</sequence>
<accession>A0A7J5YGN6</accession>
<dbReference type="Proteomes" id="UP000518266">
    <property type="component" value="Unassembled WGS sequence"/>
</dbReference>
<name>A0A7J5YGN6_DISMA</name>
<proteinExistence type="predicted"/>
<evidence type="ECO:0000313" key="2">
    <source>
        <dbReference type="Proteomes" id="UP000518266"/>
    </source>
</evidence>
<protein>
    <submittedName>
        <fullName evidence="1">Uncharacterized protein</fullName>
    </submittedName>
</protein>
<organism evidence="1 2">
    <name type="scientific">Dissostichus mawsoni</name>
    <name type="common">Antarctic cod</name>
    <dbReference type="NCBI Taxonomy" id="36200"/>
    <lineage>
        <taxon>Eukaryota</taxon>
        <taxon>Metazoa</taxon>
        <taxon>Chordata</taxon>
        <taxon>Craniata</taxon>
        <taxon>Vertebrata</taxon>
        <taxon>Euteleostomi</taxon>
        <taxon>Actinopterygii</taxon>
        <taxon>Neopterygii</taxon>
        <taxon>Teleostei</taxon>
        <taxon>Neoteleostei</taxon>
        <taxon>Acanthomorphata</taxon>
        <taxon>Eupercaria</taxon>
        <taxon>Perciformes</taxon>
        <taxon>Notothenioidei</taxon>
        <taxon>Nototheniidae</taxon>
        <taxon>Dissostichus</taxon>
    </lineage>
</organism>
<dbReference type="EMBL" id="JAAKFY010000012">
    <property type="protein sequence ID" value="KAF3848605.1"/>
    <property type="molecule type" value="Genomic_DNA"/>
</dbReference>
<comment type="caution">
    <text evidence="1">The sequence shown here is derived from an EMBL/GenBank/DDBJ whole genome shotgun (WGS) entry which is preliminary data.</text>
</comment>
<dbReference type="AlphaFoldDB" id="A0A7J5YGN6"/>